<proteinExistence type="predicted"/>
<gene>
    <name evidence="2" type="ORF">D0Y65_038478</name>
</gene>
<comment type="caution">
    <text evidence="2">The sequence shown here is derived from an EMBL/GenBank/DDBJ whole genome shotgun (WGS) entry which is preliminary data.</text>
</comment>
<keyword evidence="3" id="KW-1185">Reference proteome</keyword>
<organism evidence="2 3">
    <name type="scientific">Glycine soja</name>
    <name type="common">Wild soybean</name>
    <dbReference type="NCBI Taxonomy" id="3848"/>
    <lineage>
        <taxon>Eukaryota</taxon>
        <taxon>Viridiplantae</taxon>
        <taxon>Streptophyta</taxon>
        <taxon>Embryophyta</taxon>
        <taxon>Tracheophyta</taxon>
        <taxon>Spermatophyta</taxon>
        <taxon>Magnoliopsida</taxon>
        <taxon>eudicotyledons</taxon>
        <taxon>Gunneridae</taxon>
        <taxon>Pentapetalae</taxon>
        <taxon>rosids</taxon>
        <taxon>fabids</taxon>
        <taxon>Fabales</taxon>
        <taxon>Fabaceae</taxon>
        <taxon>Papilionoideae</taxon>
        <taxon>50 kb inversion clade</taxon>
        <taxon>NPAAA clade</taxon>
        <taxon>indigoferoid/millettioid clade</taxon>
        <taxon>Phaseoleae</taxon>
        <taxon>Glycine</taxon>
        <taxon>Glycine subgen. Soja</taxon>
    </lineage>
</organism>
<dbReference type="Proteomes" id="UP000289340">
    <property type="component" value="Chromosome 14"/>
</dbReference>
<protein>
    <submittedName>
        <fullName evidence="2">Uncharacterized protein</fullName>
    </submittedName>
</protein>
<name>A0A445H5Q3_GLYSO</name>
<evidence type="ECO:0000256" key="1">
    <source>
        <dbReference type="SAM" id="MobiDB-lite"/>
    </source>
</evidence>
<evidence type="ECO:0000313" key="3">
    <source>
        <dbReference type="Proteomes" id="UP000289340"/>
    </source>
</evidence>
<dbReference type="AlphaFoldDB" id="A0A445H5Q3"/>
<evidence type="ECO:0000313" key="2">
    <source>
        <dbReference type="EMBL" id="RZB68721.1"/>
    </source>
</evidence>
<feature type="region of interest" description="Disordered" evidence="1">
    <location>
        <begin position="204"/>
        <end position="231"/>
    </location>
</feature>
<dbReference type="EMBL" id="QZWG01000014">
    <property type="protein sequence ID" value="RZB68721.1"/>
    <property type="molecule type" value="Genomic_DNA"/>
</dbReference>
<sequence>MVATDTPVVMTVSFIKEHIDLGIHDIMYQVSKQLVDIAKPMMAARTLSMPQHLCIPGIALWACHSARLKTQTKESNMHASQWASKPIMRKEADWWDPLDGAAALLSHTIKSRAPSWPFLDSVAVAAKPRVRARAKRSSMQNLVVVANIQMRTLKAKEGKCSMWATLANGLVDPKGWGSLSDSALWPTLETTQLEVRSSGWKSTTRRVVSDAPPETFGNPEDQVSPMPNQSNSGSTISFGTRWTNSGSVGSNMLAEYGTYAQHSNGHAFGSPYGRVRRSSQLIREPRLIDPRLIAKTIRKYFEIQLKLMEGPVYRKPYLSGLTK</sequence>
<accession>A0A445H5Q3</accession>
<reference evidence="2 3" key="1">
    <citation type="submission" date="2018-09" db="EMBL/GenBank/DDBJ databases">
        <title>A high-quality reference genome of wild soybean provides a powerful tool to mine soybean genomes.</title>
        <authorList>
            <person name="Xie M."/>
            <person name="Chung C.Y.L."/>
            <person name="Li M.-W."/>
            <person name="Wong F.-L."/>
            <person name="Chan T.-F."/>
            <person name="Lam H.-M."/>
        </authorList>
    </citation>
    <scope>NUCLEOTIDE SEQUENCE [LARGE SCALE GENOMIC DNA]</scope>
    <source>
        <strain evidence="3">cv. W05</strain>
        <tissue evidence="2">Hypocotyl of etiolated seedlings</tissue>
    </source>
</reference>